<protein>
    <recommendedName>
        <fullName evidence="4">LydA family holin superfamily III</fullName>
    </recommendedName>
</protein>
<feature type="transmembrane region" description="Helical" evidence="1">
    <location>
        <begin position="12"/>
        <end position="30"/>
    </location>
</feature>
<keyword evidence="1" id="KW-0812">Transmembrane</keyword>
<keyword evidence="1" id="KW-0472">Membrane</keyword>
<proteinExistence type="predicted"/>
<organism evidence="2 3">
    <name type="scientific">Camelimonas fluminis</name>
    <dbReference type="NCBI Taxonomy" id="1576911"/>
    <lineage>
        <taxon>Bacteria</taxon>
        <taxon>Pseudomonadati</taxon>
        <taxon>Pseudomonadota</taxon>
        <taxon>Alphaproteobacteria</taxon>
        <taxon>Hyphomicrobiales</taxon>
        <taxon>Chelatococcaceae</taxon>
        <taxon>Camelimonas</taxon>
    </lineage>
</organism>
<sequence length="116" mass="12189">MADAPPPDLLAYWLGVRAIDVAAGLGGGLVRGLVNPSYTWPMRLTSAVVGAITAGYLTPPAARVAAQWYAAWGGTSGEVTGAVGFFLGLCGMTVAEMLLRWARHWRDKAPPPALPR</sequence>
<keyword evidence="3" id="KW-1185">Reference proteome</keyword>
<evidence type="ECO:0000313" key="2">
    <source>
        <dbReference type="EMBL" id="MFC3637013.1"/>
    </source>
</evidence>
<name>A0ABV7UEK2_9HYPH</name>
<dbReference type="RefSeq" id="WP_191318058.1">
    <property type="nucleotide sequence ID" value="NZ_BNCG01000002.1"/>
</dbReference>
<keyword evidence="1" id="KW-1133">Transmembrane helix</keyword>
<dbReference type="EMBL" id="JBHRYC010000026">
    <property type="protein sequence ID" value="MFC3637013.1"/>
    <property type="molecule type" value="Genomic_DNA"/>
</dbReference>
<feature type="transmembrane region" description="Helical" evidence="1">
    <location>
        <begin position="42"/>
        <end position="59"/>
    </location>
</feature>
<evidence type="ECO:0000256" key="1">
    <source>
        <dbReference type="SAM" id="Phobius"/>
    </source>
</evidence>
<evidence type="ECO:0008006" key="4">
    <source>
        <dbReference type="Google" id="ProtNLM"/>
    </source>
</evidence>
<feature type="transmembrane region" description="Helical" evidence="1">
    <location>
        <begin position="79"/>
        <end position="99"/>
    </location>
</feature>
<accession>A0ABV7UEK2</accession>
<gene>
    <name evidence="2" type="ORF">ACFONL_06400</name>
</gene>
<comment type="caution">
    <text evidence="2">The sequence shown here is derived from an EMBL/GenBank/DDBJ whole genome shotgun (WGS) entry which is preliminary data.</text>
</comment>
<dbReference type="Proteomes" id="UP001595704">
    <property type="component" value="Unassembled WGS sequence"/>
</dbReference>
<evidence type="ECO:0000313" key="3">
    <source>
        <dbReference type="Proteomes" id="UP001595704"/>
    </source>
</evidence>
<reference evidence="3" key="1">
    <citation type="journal article" date="2019" name="Int. J. Syst. Evol. Microbiol.">
        <title>The Global Catalogue of Microorganisms (GCM) 10K type strain sequencing project: providing services to taxonomists for standard genome sequencing and annotation.</title>
        <authorList>
            <consortium name="The Broad Institute Genomics Platform"/>
            <consortium name="The Broad Institute Genome Sequencing Center for Infectious Disease"/>
            <person name="Wu L."/>
            <person name="Ma J."/>
        </authorList>
    </citation>
    <scope>NUCLEOTIDE SEQUENCE [LARGE SCALE GENOMIC DNA]</scope>
    <source>
        <strain evidence="3">KCTC 42282</strain>
    </source>
</reference>